<evidence type="ECO:0000313" key="2">
    <source>
        <dbReference type="Proteomes" id="UP001162992"/>
    </source>
</evidence>
<reference evidence="2" key="1">
    <citation type="journal article" date="2024" name="Proc. Natl. Acad. Sci. U.S.A.">
        <title>Extraordinary preservation of gene collinearity over three hundred million years revealed in homosporous lycophytes.</title>
        <authorList>
            <person name="Li C."/>
            <person name="Wickell D."/>
            <person name="Kuo L.Y."/>
            <person name="Chen X."/>
            <person name="Nie B."/>
            <person name="Liao X."/>
            <person name="Peng D."/>
            <person name="Ji J."/>
            <person name="Jenkins J."/>
            <person name="Williams M."/>
            <person name="Shu S."/>
            <person name="Plott C."/>
            <person name="Barry K."/>
            <person name="Rajasekar S."/>
            <person name="Grimwood J."/>
            <person name="Han X."/>
            <person name="Sun S."/>
            <person name="Hou Z."/>
            <person name="He W."/>
            <person name="Dai G."/>
            <person name="Sun C."/>
            <person name="Schmutz J."/>
            <person name="Leebens-Mack J.H."/>
            <person name="Li F.W."/>
            <person name="Wang L."/>
        </authorList>
    </citation>
    <scope>NUCLEOTIDE SEQUENCE [LARGE SCALE GENOMIC DNA]</scope>
    <source>
        <strain evidence="2">cv. PW_Plant_1</strain>
    </source>
</reference>
<accession>A0ACC2AHA5</accession>
<keyword evidence="2" id="KW-1185">Reference proteome</keyword>
<proteinExistence type="predicted"/>
<sequence>MLALGMGGHVLLNGSPLKVICYKSALKVLVGSVGLGRGSNFPIWQARRNKFCSLGLKAQEERGVAETLNSVQAAQLELYMDLLLDWNKRMNLTAVKDRDAVMERHIRDSLSLIPVVEGSNSKRVQQPNKDHLKLLDVGSGAGLPGLIFAIARPAWQVTLLESLKKRCDFLDYVVQTIGLSNVEVIRARAEEKGHDTSFREAYDLAVARAVAEMRVLAELCLPFVSIGGLFIAAKGTNVKEEVEAAKKAMNLLGACNVSICPVDSEGPFGSRTAVVCVKERATPAKYPRLAGVPCKNPL</sequence>
<gene>
    <name evidence="1" type="ORF">O6H91_21G004500</name>
</gene>
<protein>
    <submittedName>
        <fullName evidence="1">Uncharacterized protein</fullName>
    </submittedName>
</protein>
<organism evidence="1 2">
    <name type="scientific">Diphasiastrum complanatum</name>
    <name type="common">Issler's clubmoss</name>
    <name type="synonym">Lycopodium complanatum</name>
    <dbReference type="NCBI Taxonomy" id="34168"/>
    <lineage>
        <taxon>Eukaryota</taxon>
        <taxon>Viridiplantae</taxon>
        <taxon>Streptophyta</taxon>
        <taxon>Embryophyta</taxon>
        <taxon>Tracheophyta</taxon>
        <taxon>Lycopodiopsida</taxon>
        <taxon>Lycopodiales</taxon>
        <taxon>Lycopodiaceae</taxon>
        <taxon>Lycopodioideae</taxon>
        <taxon>Diphasiastrum</taxon>
    </lineage>
</organism>
<comment type="caution">
    <text evidence="1">The sequence shown here is derived from an EMBL/GenBank/DDBJ whole genome shotgun (WGS) entry which is preliminary data.</text>
</comment>
<evidence type="ECO:0000313" key="1">
    <source>
        <dbReference type="EMBL" id="KAJ7516919.1"/>
    </source>
</evidence>
<dbReference type="Proteomes" id="UP001162992">
    <property type="component" value="Chromosome 21"/>
</dbReference>
<name>A0ACC2AHA5_DIPCM</name>
<dbReference type="EMBL" id="CM055112">
    <property type="protein sequence ID" value="KAJ7516919.1"/>
    <property type="molecule type" value="Genomic_DNA"/>
</dbReference>